<dbReference type="GO" id="GO:0046872">
    <property type="term" value="F:metal ion binding"/>
    <property type="evidence" value="ECO:0007669"/>
    <property type="project" value="UniProtKB-KW"/>
</dbReference>
<evidence type="ECO:0000256" key="5">
    <source>
        <dbReference type="ARBA" id="ARBA00023008"/>
    </source>
</evidence>
<dbReference type="AlphaFoldDB" id="A0A9P5PZ96"/>
<organism evidence="16 17">
    <name type="scientific">Rhodocollybia butyracea</name>
    <dbReference type="NCBI Taxonomy" id="206335"/>
    <lineage>
        <taxon>Eukaryota</taxon>
        <taxon>Fungi</taxon>
        <taxon>Dikarya</taxon>
        <taxon>Basidiomycota</taxon>
        <taxon>Agaricomycotina</taxon>
        <taxon>Agaricomycetes</taxon>
        <taxon>Agaricomycetidae</taxon>
        <taxon>Agaricales</taxon>
        <taxon>Marasmiineae</taxon>
        <taxon>Omphalotaceae</taxon>
        <taxon>Rhodocollybia</taxon>
    </lineage>
</organism>
<sequence length="290" mass="30056">MAKVAIGFFWTVCCVVSSVSAHGYLAALTINGKTYSGNVPGAQATPSVIRQVSDISPVKGTSNPDLNCGLSAQLAADVATANPGDSLAFDWRGGDNQVCPMLTYMTSCGSTPCSQYNSSQSKWFKIAQVGQVSSGVWAQQAVMEAVSVGGAEFYPACSQLQVGGSQTGGPTEDELCLLPGAYSDTDPGIYDPDIYDPGAAPYIFPGPPVAAFAGGDAAGTSHVPAAGSGGSDSTSSSSSSSSSSSKSVCKLQKQTTLATDTSSFYRNHRRRRLFTSLFRDVTLLYRRSSA</sequence>
<dbReference type="PANTHER" id="PTHR33353">
    <property type="entry name" value="PUTATIVE (AFU_ORTHOLOGUE AFUA_1G12560)-RELATED"/>
    <property type="match status" value="1"/>
</dbReference>
<protein>
    <recommendedName>
        <fullName evidence="12">lytic cellulose monooxygenase (C4-dehydrogenating)</fullName>
        <ecNumber evidence="12">1.14.99.56</ecNumber>
    </recommendedName>
</protein>
<feature type="region of interest" description="Disordered" evidence="13">
    <location>
        <begin position="222"/>
        <end position="247"/>
    </location>
</feature>
<dbReference type="GO" id="GO:0016787">
    <property type="term" value="F:hydrolase activity"/>
    <property type="evidence" value="ECO:0007669"/>
    <property type="project" value="UniProtKB-KW"/>
</dbReference>
<evidence type="ECO:0000256" key="2">
    <source>
        <dbReference type="ARBA" id="ARBA00022723"/>
    </source>
</evidence>
<keyword evidence="4" id="KW-0560">Oxidoreductase</keyword>
<dbReference type="CDD" id="cd21175">
    <property type="entry name" value="LPMO_AA9"/>
    <property type="match status" value="1"/>
</dbReference>
<evidence type="ECO:0000256" key="14">
    <source>
        <dbReference type="SAM" id="SignalP"/>
    </source>
</evidence>
<feature type="compositionally biased region" description="Low complexity" evidence="13">
    <location>
        <begin position="231"/>
        <end position="247"/>
    </location>
</feature>
<evidence type="ECO:0000256" key="8">
    <source>
        <dbReference type="ARBA" id="ARBA00023277"/>
    </source>
</evidence>
<evidence type="ECO:0000256" key="1">
    <source>
        <dbReference type="ARBA" id="ARBA00001973"/>
    </source>
</evidence>
<evidence type="ECO:0000256" key="3">
    <source>
        <dbReference type="ARBA" id="ARBA00023001"/>
    </source>
</evidence>
<dbReference type="Gene3D" id="2.70.50.70">
    <property type="match status" value="2"/>
</dbReference>
<evidence type="ECO:0000256" key="12">
    <source>
        <dbReference type="ARBA" id="ARBA00047174"/>
    </source>
</evidence>
<evidence type="ECO:0000313" key="16">
    <source>
        <dbReference type="EMBL" id="KAF9070750.1"/>
    </source>
</evidence>
<evidence type="ECO:0000256" key="7">
    <source>
        <dbReference type="ARBA" id="ARBA00023157"/>
    </source>
</evidence>
<accession>A0A9P5PZ96</accession>
<dbReference type="OrthoDB" id="4849160at2759"/>
<evidence type="ECO:0000256" key="13">
    <source>
        <dbReference type="SAM" id="MobiDB-lite"/>
    </source>
</evidence>
<comment type="cofactor">
    <cofactor evidence="1">
        <name>Cu(2+)</name>
        <dbReference type="ChEBI" id="CHEBI:29036"/>
    </cofactor>
</comment>
<comment type="similarity">
    <text evidence="10">Belongs to the polysaccharide monooxygenase AA9 family.</text>
</comment>
<comment type="caution">
    <text evidence="16">The sequence shown here is derived from an EMBL/GenBank/DDBJ whole genome shotgun (WGS) entry which is preliminary data.</text>
</comment>
<dbReference type="Pfam" id="PF03443">
    <property type="entry name" value="AA9"/>
    <property type="match status" value="1"/>
</dbReference>
<keyword evidence="7" id="KW-1015">Disulfide bond</keyword>
<feature type="signal peptide" evidence="14">
    <location>
        <begin position="1"/>
        <end position="21"/>
    </location>
</feature>
<dbReference type="InterPro" id="IPR049892">
    <property type="entry name" value="AA9"/>
</dbReference>
<keyword evidence="8" id="KW-0119">Carbohydrate metabolism</keyword>
<feature type="domain" description="Auxiliary Activity family 9 catalytic" evidence="15">
    <location>
        <begin position="22"/>
        <end position="144"/>
    </location>
</feature>
<dbReference type="InterPro" id="IPR005103">
    <property type="entry name" value="AA9_LPMO"/>
</dbReference>
<dbReference type="PANTHER" id="PTHR33353:SF6">
    <property type="entry name" value="ENDOGLUCANASE IV"/>
    <property type="match status" value="1"/>
</dbReference>
<keyword evidence="5" id="KW-0186">Copper</keyword>
<proteinExistence type="inferred from homology"/>
<keyword evidence="2" id="KW-0479">Metal-binding</keyword>
<evidence type="ECO:0000256" key="11">
    <source>
        <dbReference type="ARBA" id="ARBA00045077"/>
    </source>
</evidence>
<comment type="catalytic activity">
    <reaction evidence="11">
        <text>[(1-&gt;4)-beta-D-glucosyl]n+m + reduced acceptor + O2 = 4-dehydro-beta-D-glucosyl-[(1-&gt;4)-beta-D-glucosyl]n-1 + [(1-&gt;4)-beta-D-glucosyl]m + acceptor + H2O.</text>
        <dbReference type="EC" id="1.14.99.56"/>
    </reaction>
</comment>
<evidence type="ECO:0000259" key="15">
    <source>
        <dbReference type="Pfam" id="PF03443"/>
    </source>
</evidence>
<evidence type="ECO:0000256" key="9">
    <source>
        <dbReference type="ARBA" id="ARBA00023326"/>
    </source>
</evidence>
<reference evidence="16" key="1">
    <citation type="submission" date="2020-11" db="EMBL/GenBank/DDBJ databases">
        <authorList>
            <consortium name="DOE Joint Genome Institute"/>
            <person name="Ahrendt S."/>
            <person name="Riley R."/>
            <person name="Andreopoulos W."/>
            <person name="Labutti K."/>
            <person name="Pangilinan J."/>
            <person name="Ruiz-Duenas F.J."/>
            <person name="Barrasa J.M."/>
            <person name="Sanchez-Garcia M."/>
            <person name="Camarero S."/>
            <person name="Miyauchi S."/>
            <person name="Serrano A."/>
            <person name="Linde D."/>
            <person name="Babiker R."/>
            <person name="Drula E."/>
            <person name="Ayuso-Fernandez I."/>
            <person name="Pacheco R."/>
            <person name="Padilla G."/>
            <person name="Ferreira P."/>
            <person name="Barriuso J."/>
            <person name="Kellner H."/>
            <person name="Castanera R."/>
            <person name="Alfaro M."/>
            <person name="Ramirez L."/>
            <person name="Pisabarro A.G."/>
            <person name="Kuo A."/>
            <person name="Tritt A."/>
            <person name="Lipzen A."/>
            <person name="He G."/>
            <person name="Yan M."/>
            <person name="Ng V."/>
            <person name="Cullen D."/>
            <person name="Martin F."/>
            <person name="Rosso M.-N."/>
            <person name="Henrissat B."/>
            <person name="Hibbett D."/>
            <person name="Martinez A.T."/>
            <person name="Grigoriev I.V."/>
        </authorList>
    </citation>
    <scope>NUCLEOTIDE SEQUENCE</scope>
    <source>
        <strain evidence="16">AH 40177</strain>
    </source>
</reference>
<keyword evidence="14" id="KW-0732">Signal</keyword>
<keyword evidence="9" id="KW-0624">Polysaccharide degradation</keyword>
<dbReference type="GO" id="GO:0004497">
    <property type="term" value="F:monooxygenase activity"/>
    <property type="evidence" value="ECO:0007669"/>
    <property type="project" value="UniProtKB-KW"/>
</dbReference>
<evidence type="ECO:0000256" key="4">
    <source>
        <dbReference type="ARBA" id="ARBA00023002"/>
    </source>
</evidence>
<evidence type="ECO:0000256" key="6">
    <source>
        <dbReference type="ARBA" id="ARBA00023033"/>
    </source>
</evidence>
<evidence type="ECO:0000256" key="10">
    <source>
        <dbReference type="ARBA" id="ARBA00044502"/>
    </source>
</evidence>
<keyword evidence="16" id="KW-0378">Hydrolase</keyword>
<keyword evidence="17" id="KW-1185">Reference proteome</keyword>
<dbReference type="Proteomes" id="UP000772434">
    <property type="component" value="Unassembled WGS sequence"/>
</dbReference>
<dbReference type="GO" id="GO:0030245">
    <property type="term" value="P:cellulose catabolic process"/>
    <property type="evidence" value="ECO:0007669"/>
    <property type="project" value="UniProtKB-KW"/>
</dbReference>
<keyword evidence="3" id="KW-0136">Cellulose degradation</keyword>
<dbReference type="EC" id="1.14.99.56" evidence="12"/>
<evidence type="ECO:0000313" key="17">
    <source>
        <dbReference type="Proteomes" id="UP000772434"/>
    </source>
</evidence>
<dbReference type="EMBL" id="JADNRY010000038">
    <property type="protein sequence ID" value="KAF9070750.1"/>
    <property type="molecule type" value="Genomic_DNA"/>
</dbReference>
<gene>
    <name evidence="16" type="ORF">BDP27DRAFT_1323371</name>
</gene>
<keyword evidence="6" id="KW-0503">Monooxygenase</keyword>
<feature type="chain" id="PRO_5040148385" description="lytic cellulose monooxygenase (C4-dehydrogenating)" evidence="14">
    <location>
        <begin position="22"/>
        <end position="290"/>
    </location>
</feature>
<name>A0A9P5PZ96_9AGAR</name>